<evidence type="ECO:0000259" key="7">
    <source>
        <dbReference type="SMART" id="SM01156"/>
    </source>
</evidence>
<keyword evidence="3" id="KW-0677">Repeat</keyword>
<proteinExistence type="predicted"/>
<dbReference type="SMART" id="SM01156">
    <property type="entry name" value="DUF1716"/>
    <property type="match status" value="1"/>
</dbReference>
<evidence type="ECO:0000256" key="5">
    <source>
        <dbReference type="ARBA" id="ARBA00023242"/>
    </source>
</evidence>
<evidence type="ECO:0000256" key="2">
    <source>
        <dbReference type="ARBA" id="ARBA00022553"/>
    </source>
</evidence>
<dbReference type="EMBL" id="HBNS01039820">
    <property type="protein sequence ID" value="CAE4637793.1"/>
    <property type="molecule type" value="Transcribed_RNA"/>
</dbReference>
<feature type="region of interest" description="Disordered" evidence="6">
    <location>
        <begin position="442"/>
        <end position="463"/>
    </location>
</feature>
<accession>A0A6V2KS40</accession>
<evidence type="ECO:0000313" key="8">
    <source>
        <dbReference type="EMBL" id="CAE4637782.1"/>
    </source>
</evidence>
<keyword evidence="5" id="KW-0539">Nucleus</keyword>
<dbReference type="Gene3D" id="1.25.10.10">
    <property type="entry name" value="Leucine-rich Repeat Variant"/>
    <property type="match status" value="1"/>
</dbReference>
<dbReference type="InterPro" id="IPR016024">
    <property type="entry name" value="ARM-type_fold"/>
</dbReference>
<protein>
    <recommendedName>
        <fullName evidence="7">Beta-catenin-like protein 1 N-terminal domain-containing protein</fullName>
    </recommendedName>
</protein>
<evidence type="ECO:0000256" key="6">
    <source>
        <dbReference type="SAM" id="MobiDB-lite"/>
    </source>
</evidence>
<dbReference type="EMBL" id="HBNS01039814">
    <property type="protein sequence ID" value="CAE4637782.1"/>
    <property type="molecule type" value="Transcribed_RNA"/>
</dbReference>
<feature type="region of interest" description="Disordered" evidence="6">
    <location>
        <begin position="1"/>
        <end position="30"/>
    </location>
</feature>
<dbReference type="AlphaFoldDB" id="A0A6V2KS40"/>
<feature type="region of interest" description="Disordered" evidence="6">
    <location>
        <begin position="83"/>
        <end position="125"/>
    </location>
</feature>
<dbReference type="Pfam" id="PF08216">
    <property type="entry name" value="CTNNBL"/>
    <property type="match status" value="3"/>
</dbReference>
<name>A0A6V2KS40_9STRA</name>
<feature type="compositionally biased region" description="Polar residues" evidence="6">
    <location>
        <begin position="94"/>
        <end position="114"/>
    </location>
</feature>
<organism evidence="8">
    <name type="scientific">Ditylum brightwellii</name>
    <dbReference type="NCBI Taxonomy" id="49249"/>
    <lineage>
        <taxon>Eukaryota</taxon>
        <taxon>Sar</taxon>
        <taxon>Stramenopiles</taxon>
        <taxon>Ochrophyta</taxon>
        <taxon>Bacillariophyta</taxon>
        <taxon>Mediophyceae</taxon>
        <taxon>Lithodesmiophycidae</taxon>
        <taxon>Lithodesmiales</taxon>
        <taxon>Lithodesmiaceae</taxon>
        <taxon>Ditylum</taxon>
    </lineage>
</organism>
<dbReference type="InterPro" id="IPR011989">
    <property type="entry name" value="ARM-like"/>
</dbReference>
<dbReference type="InterPro" id="IPR039678">
    <property type="entry name" value="CTNNBL1"/>
</dbReference>
<keyword evidence="2" id="KW-0597">Phosphoprotein</keyword>
<gene>
    <name evidence="8" type="ORF">DBRI00130_LOCUS31004</name>
    <name evidence="9" type="ORF">DBRI00130_LOCUS31010</name>
</gene>
<comment type="subcellular location">
    <subcellularLocation>
        <location evidence="1">Nucleus</location>
    </subcellularLocation>
</comment>
<reference evidence="8" key="1">
    <citation type="submission" date="2021-01" db="EMBL/GenBank/DDBJ databases">
        <authorList>
            <person name="Corre E."/>
            <person name="Pelletier E."/>
            <person name="Niang G."/>
            <person name="Scheremetjew M."/>
            <person name="Finn R."/>
            <person name="Kale V."/>
            <person name="Holt S."/>
            <person name="Cochrane G."/>
            <person name="Meng A."/>
            <person name="Brown T."/>
            <person name="Cohen L."/>
        </authorList>
    </citation>
    <scope>NUCLEOTIDE SEQUENCE</scope>
    <source>
        <strain evidence="8">GSO104</strain>
    </source>
</reference>
<feature type="compositionally biased region" description="Basic residues" evidence="6">
    <location>
        <begin position="649"/>
        <end position="659"/>
    </location>
</feature>
<evidence type="ECO:0000256" key="3">
    <source>
        <dbReference type="ARBA" id="ARBA00022737"/>
    </source>
</evidence>
<sequence>MSSFSKNRFRDNGSSTEAAAVETKTSMDETINRMIDIPSTSSSSNAHAHDASDMAEFIPSFTWKGPKHGYYFGTSKEYGTGYHLDEGGNKKRPNSSVRFSSTNEAREIPSSSSSKRQKLQDAQKTGEELLAEAEANLLKSSSSSNIGAGPPRILDLTQTGIQNATISLQRSISKNQMKRVQYPNDPSKFMESELHLHDEIMSWKSIATDLKLYPFLVGSGGNEKNVLQSFMSLLHHENSDVSMSVLNVLVELLDVSLLDNDSRKNEKEEEEERISMGMLANALINGGKLEIDGGNSGGGLDLIVSNLGRLINNDNDDLLSIPSEEDVRGIDDVFTIMEYLMDLDTMGILQIAAESTIEVTAGGGTKKIKGCAYQPPAISILRDTTLLPWLLKYVSYSNSKVQQKGGSSLKLHASEILASLLQHEEATRLHAKNLSMLPPFSSPFLDDEDDNENEKKKRKKKKKRKTVVDGIEYLLQSIAPYRKKDPETEEECETLENIFDALAASLFSCSLNVQPFLDAQGIELMLRCLREKVHAGGGALRVLNYVLSGNSSNGVGNAVVIKKEEVEEENADNNDATMVSMRACEQFVDAGGLKVLFPLFMGRGSAVPNPAKCSDGGSALAAKAGERLRKLRENDNTNGDDHDDDNEKKKNKKGLSKRERRALQARKEWLHNVETNSIQIMYALTRHLDDSSAYDAKARLLVKFVESDCEKCDRLIELCLKYSEKMRLKEYRYYRSDEAEEAENAGIDVDLAALHAKLKGGGDVFHRVGAITAFAAVGSRRCHEHIIEQLTVRNSGISVIKESIAEFAGMLEEGNQKSQLEYYLNTI</sequence>
<evidence type="ECO:0000256" key="4">
    <source>
        <dbReference type="ARBA" id="ARBA00023054"/>
    </source>
</evidence>
<dbReference type="GO" id="GO:0005681">
    <property type="term" value="C:spliceosomal complex"/>
    <property type="evidence" value="ECO:0007669"/>
    <property type="project" value="TreeGrafter"/>
</dbReference>
<dbReference type="InterPro" id="IPR013180">
    <property type="entry name" value="CTNNBL1_N"/>
</dbReference>
<feature type="compositionally biased region" description="Polar residues" evidence="6">
    <location>
        <begin position="1"/>
        <end position="17"/>
    </location>
</feature>
<dbReference type="PANTHER" id="PTHR14978">
    <property type="entry name" value="BETA-CATENIN-LIKE PROTEIN 1 NUCLEAR ASSOCIATED PROTEIN"/>
    <property type="match status" value="1"/>
</dbReference>
<keyword evidence="4" id="KW-0175">Coiled coil</keyword>
<dbReference type="PANTHER" id="PTHR14978:SF0">
    <property type="entry name" value="BETA-CATENIN-LIKE PROTEIN 1"/>
    <property type="match status" value="1"/>
</dbReference>
<dbReference type="SUPFAM" id="SSF48371">
    <property type="entry name" value="ARM repeat"/>
    <property type="match status" value="1"/>
</dbReference>
<feature type="domain" description="Beta-catenin-like protein 1 N-terminal" evidence="7">
    <location>
        <begin position="131"/>
        <end position="246"/>
    </location>
</feature>
<feature type="region of interest" description="Disordered" evidence="6">
    <location>
        <begin position="629"/>
        <end position="659"/>
    </location>
</feature>
<evidence type="ECO:0000313" key="9">
    <source>
        <dbReference type="EMBL" id="CAE4637793.1"/>
    </source>
</evidence>
<evidence type="ECO:0000256" key="1">
    <source>
        <dbReference type="ARBA" id="ARBA00004123"/>
    </source>
</evidence>